<evidence type="ECO:0000313" key="1">
    <source>
        <dbReference type="EMBL" id="KAI3724445.1"/>
    </source>
</evidence>
<evidence type="ECO:0000313" key="2">
    <source>
        <dbReference type="Proteomes" id="UP001055811"/>
    </source>
</evidence>
<proteinExistence type="predicted"/>
<reference evidence="1 2" key="2">
    <citation type="journal article" date="2022" name="Mol. Ecol. Resour.">
        <title>The genomes of chicory, endive, great burdock and yacon provide insights into Asteraceae paleo-polyploidization history and plant inulin production.</title>
        <authorList>
            <person name="Fan W."/>
            <person name="Wang S."/>
            <person name="Wang H."/>
            <person name="Wang A."/>
            <person name="Jiang F."/>
            <person name="Liu H."/>
            <person name="Zhao H."/>
            <person name="Xu D."/>
            <person name="Zhang Y."/>
        </authorList>
    </citation>
    <scope>NUCLEOTIDE SEQUENCE [LARGE SCALE GENOMIC DNA]</scope>
    <source>
        <strain evidence="2">cv. Punajuju</strain>
        <tissue evidence="1">Leaves</tissue>
    </source>
</reference>
<accession>A0ACB9BR12</accession>
<sequence length="136" mass="15600">MYSGSIADSVTREDPSTKYELLHELGTIFKFLMLKFIEEGYEEIRGEIEMLQGEVRLGDFGVAAQLTKTMSKRNTVFYWYTVHLIGWLQKLYRIADMMGRQNVDVWALGVSAIEMAEGLPPRSNVHPMRVSACIYI</sequence>
<dbReference type="Proteomes" id="UP001055811">
    <property type="component" value="Linkage Group LG06"/>
</dbReference>
<protein>
    <submittedName>
        <fullName evidence="1">Uncharacterized protein</fullName>
    </submittedName>
</protein>
<gene>
    <name evidence="1" type="ORF">L2E82_36221</name>
</gene>
<organism evidence="1 2">
    <name type="scientific">Cichorium intybus</name>
    <name type="common">Chicory</name>
    <dbReference type="NCBI Taxonomy" id="13427"/>
    <lineage>
        <taxon>Eukaryota</taxon>
        <taxon>Viridiplantae</taxon>
        <taxon>Streptophyta</taxon>
        <taxon>Embryophyta</taxon>
        <taxon>Tracheophyta</taxon>
        <taxon>Spermatophyta</taxon>
        <taxon>Magnoliopsida</taxon>
        <taxon>eudicotyledons</taxon>
        <taxon>Gunneridae</taxon>
        <taxon>Pentapetalae</taxon>
        <taxon>asterids</taxon>
        <taxon>campanulids</taxon>
        <taxon>Asterales</taxon>
        <taxon>Asteraceae</taxon>
        <taxon>Cichorioideae</taxon>
        <taxon>Cichorieae</taxon>
        <taxon>Cichoriinae</taxon>
        <taxon>Cichorium</taxon>
    </lineage>
</organism>
<comment type="caution">
    <text evidence="1">The sequence shown here is derived from an EMBL/GenBank/DDBJ whole genome shotgun (WGS) entry which is preliminary data.</text>
</comment>
<reference evidence="2" key="1">
    <citation type="journal article" date="2022" name="Mol. Ecol. Resour.">
        <title>The genomes of chicory, endive, great burdock and yacon provide insights into Asteraceae palaeo-polyploidization history and plant inulin production.</title>
        <authorList>
            <person name="Fan W."/>
            <person name="Wang S."/>
            <person name="Wang H."/>
            <person name="Wang A."/>
            <person name="Jiang F."/>
            <person name="Liu H."/>
            <person name="Zhao H."/>
            <person name="Xu D."/>
            <person name="Zhang Y."/>
        </authorList>
    </citation>
    <scope>NUCLEOTIDE SEQUENCE [LARGE SCALE GENOMIC DNA]</scope>
    <source>
        <strain evidence="2">cv. Punajuju</strain>
    </source>
</reference>
<keyword evidence="2" id="KW-1185">Reference proteome</keyword>
<name>A0ACB9BR12_CICIN</name>
<dbReference type="EMBL" id="CM042014">
    <property type="protein sequence ID" value="KAI3724445.1"/>
    <property type="molecule type" value="Genomic_DNA"/>
</dbReference>